<evidence type="ECO:0000313" key="3">
    <source>
        <dbReference type="EMBL" id="CAI2378940.1"/>
    </source>
</evidence>
<feature type="domain" description="Cyclin-like" evidence="2">
    <location>
        <begin position="170"/>
        <end position="252"/>
    </location>
</feature>
<dbReference type="PANTHER" id="PTHR10026">
    <property type="entry name" value="CYCLIN"/>
    <property type="match status" value="1"/>
</dbReference>
<comment type="similarity">
    <text evidence="1">Belongs to the cyclin family.</text>
</comment>
<dbReference type="InterPro" id="IPR043198">
    <property type="entry name" value="Cyclin/Ssn8"/>
</dbReference>
<dbReference type="SMART" id="SM00385">
    <property type="entry name" value="CYCLIN"/>
    <property type="match status" value="2"/>
</dbReference>
<evidence type="ECO:0000256" key="1">
    <source>
        <dbReference type="RuleBase" id="RU000383"/>
    </source>
</evidence>
<dbReference type="AlphaFoldDB" id="A0AAD1XVD3"/>
<protein>
    <recommendedName>
        <fullName evidence="2">Cyclin-like domain-containing protein</fullName>
    </recommendedName>
</protein>
<feature type="domain" description="Cyclin-like" evidence="2">
    <location>
        <begin position="52"/>
        <end position="157"/>
    </location>
</feature>
<dbReference type="Proteomes" id="UP001295684">
    <property type="component" value="Unassembled WGS sequence"/>
</dbReference>
<dbReference type="GO" id="GO:0006357">
    <property type="term" value="P:regulation of transcription by RNA polymerase II"/>
    <property type="evidence" value="ECO:0007669"/>
    <property type="project" value="InterPro"/>
</dbReference>
<sequence>MEINEALTLDKYLDHVATDLDNQYFPLSVVSPSELAGMSKEDERKCRLYGATLIQQLGILLRLPQDTISVGCSIFHRFYYKKTFMKCDCSIAACAALFIATKVEEQPRKLRDVVITFDYVKKILSGHERPIPVMLYGSSSFTSLNKDAVSAEKYMMKVLGFSLKIDTAYKYLCEYIRILQGTGRLRQKAWNYINDAYKTVAVVCFPPNAVAVTAIYIAASNLNYGLPDCEWYKVFGVHDIRIIKVIGSEILQLYEADIPDHIFAKRVASQ</sequence>
<dbReference type="PIRSF" id="PIRSF036580">
    <property type="entry name" value="Cyclin_L"/>
    <property type="match status" value="1"/>
</dbReference>
<gene>
    <name evidence="3" type="ORF">ECRASSUSDP1_LOCUS20340</name>
</gene>
<dbReference type="SUPFAM" id="SSF47954">
    <property type="entry name" value="Cyclin-like"/>
    <property type="match status" value="2"/>
</dbReference>
<accession>A0AAD1XVD3</accession>
<name>A0AAD1XVD3_EUPCR</name>
<dbReference type="InterPro" id="IPR013763">
    <property type="entry name" value="Cyclin-like_dom"/>
</dbReference>
<dbReference type="EMBL" id="CAMPGE010020725">
    <property type="protein sequence ID" value="CAI2378940.1"/>
    <property type="molecule type" value="Genomic_DNA"/>
</dbReference>
<organism evidence="3 4">
    <name type="scientific">Euplotes crassus</name>
    <dbReference type="NCBI Taxonomy" id="5936"/>
    <lineage>
        <taxon>Eukaryota</taxon>
        <taxon>Sar</taxon>
        <taxon>Alveolata</taxon>
        <taxon>Ciliophora</taxon>
        <taxon>Intramacronucleata</taxon>
        <taxon>Spirotrichea</taxon>
        <taxon>Hypotrichia</taxon>
        <taxon>Euplotida</taxon>
        <taxon>Euplotidae</taxon>
        <taxon>Moneuplotes</taxon>
    </lineage>
</organism>
<evidence type="ECO:0000259" key="2">
    <source>
        <dbReference type="SMART" id="SM00385"/>
    </source>
</evidence>
<comment type="caution">
    <text evidence="3">The sequence shown here is derived from an EMBL/GenBank/DDBJ whole genome shotgun (WGS) entry which is preliminary data.</text>
</comment>
<dbReference type="Gene3D" id="1.10.472.10">
    <property type="entry name" value="Cyclin-like"/>
    <property type="match status" value="2"/>
</dbReference>
<keyword evidence="1" id="KW-0195">Cyclin</keyword>
<proteinExistence type="inferred from homology"/>
<keyword evidence="4" id="KW-1185">Reference proteome</keyword>
<dbReference type="InterPro" id="IPR006671">
    <property type="entry name" value="Cyclin_N"/>
</dbReference>
<dbReference type="GO" id="GO:0016538">
    <property type="term" value="F:cyclin-dependent protein serine/threonine kinase regulator activity"/>
    <property type="evidence" value="ECO:0007669"/>
    <property type="project" value="InterPro"/>
</dbReference>
<evidence type="ECO:0000313" key="4">
    <source>
        <dbReference type="Proteomes" id="UP001295684"/>
    </source>
</evidence>
<dbReference type="InterPro" id="IPR036915">
    <property type="entry name" value="Cyclin-like_sf"/>
</dbReference>
<dbReference type="Pfam" id="PF00134">
    <property type="entry name" value="Cyclin_N"/>
    <property type="match status" value="1"/>
</dbReference>
<reference evidence="3" key="1">
    <citation type="submission" date="2023-07" db="EMBL/GenBank/DDBJ databases">
        <authorList>
            <consortium name="AG Swart"/>
            <person name="Singh M."/>
            <person name="Singh A."/>
            <person name="Seah K."/>
            <person name="Emmerich C."/>
        </authorList>
    </citation>
    <scope>NUCLEOTIDE SEQUENCE</scope>
    <source>
        <strain evidence="3">DP1</strain>
    </source>
</reference>